<keyword evidence="1" id="KW-0812">Transmembrane</keyword>
<sequence length="428" mass="48469">MKMTAVNSIAIAPSPQITSVERIKIIDVLRGFALLGIIIVHVVEQYYAGDSSIFAKNTPLDMGISIFMGIFIIGKFFPIFSFLFGLSFAIQMNQAKEKGKKYTGRFLWRLVILLGIGAVHQAFYRGDILMLYAILGLVLLICQYFNDKILLILSLALVLNVVGFVERSIEVGKSIFVSSSQAQTMQSQESNPAPQTEVEDYQKANKAYFDLIKTGSWWAIAKQNLLGELDDKINFQIGSGRIWLTMGLFILGLYVGRKRIFENLVEHLPLVRRIFKYCAWSIVVSLLIVAIVMGIYRGNPPPAPWLMLLGGTIFDAANVTLPFLYITGVILLFQKVKWEKILLCLYPVGRMGLTTYVMQAVIGTFIFYGYGLNLIGKLGNASLLLMALGIYAMQIVFSRWWLSRFHYGILEWLWRSATYLQWQELKKK</sequence>
<reference evidence="4 5" key="1">
    <citation type="submission" date="2016-10" db="EMBL/GenBank/DDBJ databases">
        <authorList>
            <person name="de Groot N.N."/>
        </authorList>
    </citation>
    <scope>NUCLEOTIDE SEQUENCE [LARGE SCALE GENOMIC DNA]</scope>
    <source>
        <strain>GEY</strain>
        <strain evidence="5">DSM 9560</strain>
    </source>
</reference>
<keyword evidence="5" id="KW-1185">Reference proteome</keyword>
<feature type="transmembrane region" description="Helical" evidence="1">
    <location>
        <begin position="150"/>
        <end position="169"/>
    </location>
</feature>
<dbReference type="OrthoDB" id="9807744at2"/>
<feature type="domain" description="Heparan-alpha-glucosaminide N-acetyltransferase catalytic" evidence="3">
    <location>
        <begin position="22"/>
        <end position="159"/>
    </location>
</feature>
<feature type="transmembrane region" description="Helical" evidence="1">
    <location>
        <begin position="308"/>
        <end position="333"/>
    </location>
</feature>
<feature type="domain" description="DUF418" evidence="2">
    <location>
        <begin position="256"/>
        <end position="420"/>
    </location>
</feature>
<dbReference type="Pfam" id="PF04235">
    <property type="entry name" value="DUF418"/>
    <property type="match status" value="1"/>
</dbReference>
<protein>
    <recommendedName>
        <fullName evidence="6">DUF418 domain-containing protein</fullName>
    </recommendedName>
</protein>
<dbReference type="PANTHER" id="PTHR30590">
    <property type="entry name" value="INNER MEMBRANE PROTEIN"/>
    <property type="match status" value="1"/>
</dbReference>
<feature type="transmembrane region" description="Helical" evidence="1">
    <location>
        <begin position="353"/>
        <end position="371"/>
    </location>
</feature>
<keyword evidence="1" id="KW-0472">Membrane</keyword>
<feature type="transmembrane region" description="Helical" evidence="1">
    <location>
        <begin position="106"/>
        <end position="123"/>
    </location>
</feature>
<dbReference type="InterPro" id="IPR012429">
    <property type="entry name" value="HGSNAT_cat"/>
</dbReference>
<dbReference type="EMBL" id="FONY01000001">
    <property type="protein sequence ID" value="SFE42229.1"/>
    <property type="molecule type" value="Genomic_DNA"/>
</dbReference>
<dbReference type="InterPro" id="IPR007349">
    <property type="entry name" value="DUF418"/>
</dbReference>
<proteinExistence type="predicted"/>
<evidence type="ECO:0000313" key="4">
    <source>
        <dbReference type="EMBL" id="SFE42229.1"/>
    </source>
</evidence>
<evidence type="ECO:0000259" key="3">
    <source>
        <dbReference type="Pfam" id="PF07786"/>
    </source>
</evidence>
<feature type="transmembrane region" description="Helical" evidence="1">
    <location>
        <begin position="233"/>
        <end position="256"/>
    </location>
</feature>
<dbReference type="InterPro" id="IPR052529">
    <property type="entry name" value="Bact_Transport_Assoc"/>
</dbReference>
<evidence type="ECO:0000259" key="2">
    <source>
        <dbReference type="Pfam" id="PF04235"/>
    </source>
</evidence>
<gene>
    <name evidence="4" type="ORF">SAMN04488541_1001136</name>
</gene>
<accession>A0A1I2AEK9</accession>
<dbReference type="AlphaFoldDB" id="A0A1I2AEK9"/>
<dbReference type="Pfam" id="PF07786">
    <property type="entry name" value="HGSNAT_cat"/>
    <property type="match status" value="1"/>
</dbReference>
<feature type="transmembrane region" description="Helical" evidence="1">
    <location>
        <begin position="277"/>
        <end position="296"/>
    </location>
</feature>
<feature type="transmembrane region" description="Helical" evidence="1">
    <location>
        <begin position="25"/>
        <end position="43"/>
    </location>
</feature>
<organism evidence="4 5">
    <name type="scientific">Thermoflexibacter ruber</name>
    <dbReference type="NCBI Taxonomy" id="1003"/>
    <lineage>
        <taxon>Bacteria</taxon>
        <taxon>Pseudomonadati</taxon>
        <taxon>Bacteroidota</taxon>
        <taxon>Cytophagia</taxon>
        <taxon>Cytophagales</taxon>
        <taxon>Thermoflexibacteraceae</taxon>
        <taxon>Thermoflexibacter</taxon>
    </lineage>
</organism>
<feature type="transmembrane region" description="Helical" evidence="1">
    <location>
        <begin position="383"/>
        <end position="402"/>
    </location>
</feature>
<dbReference type="PANTHER" id="PTHR30590:SF2">
    <property type="entry name" value="INNER MEMBRANE PROTEIN"/>
    <property type="match status" value="1"/>
</dbReference>
<name>A0A1I2AEK9_9BACT</name>
<feature type="transmembrane region" description="Helical" evidence="1">
    <location>
        <begin position="129"/>
        <end position="145"/>
    </location>
</feature>
<dbReference type="RefSeq" id="WP_091538339.1">
    <property type="nucleotide sequence ID" value="NZ_FONY01000001.1"/>
</dbReference>
<evidence type="ECO:0000313" key="5">
    <source>
        <dbReference type="Proteomes" id="UP000199513"/>
    </source>
</evidence>
<dbReference type="Proteomes" id="UP000199513">
    <property type="component" value="Unassembled WGS sequence"/>
</dbReference>
<feature type="transmembrane region" description="Helical" evidence="1">
    <location>
        <begin position="63"/>
        <end position="86"/>
    </location>
</feature>
<evidence type="ECO:0008006" key="6">
    <source>
        <dbReference type="Google" id="ProtNLM"/>
    </source>
</evidence>
<keyword evidence="1" id="KW-1133">Transmembrane helix</keyword>
<evidence type="ECO:0000256" key="1">
    <source>
        <dbReference type="SAM" id="Phobius"/>
    </source>
</evidence>